<dbReference type="GO" id="GO:0008236">
    <property type="term" value="F:serine-type peptidase activity"/>
    <property type="evidence" value="ECO:0007669"/>
    <property type="project" value="UniProtKB-KW"/>
</dbReference>
<dbReference type="KEGG" id="vab:WPS_00550"/>
<dbReference type="PANTHER" id="PTHR32060:SF30">
    <property type="entry name" value="CARBOXY-TERMINAL PROCESSING PROTEASE CTPA"/>
    <property type="match status" value="1"/>
</dbReference>
<feature type="domain" description="PDZ" evidence="7">
    <location>
        <begin position="161"/>
        <end position="243"/>
    </location>
</feature>
<dbReference type="GO" id="GO:0030288">
    <property type="term" value="C:outer membrane-bounded periplasmic space"/>
    <property type="evidence" value="ECO:0007669"/>
    <property type="project" value="TreeGrafter"/>
</dbReference>
<dbReference type="InterPro" id="IPR041489">
    <property type="entry name" value="PDZ_6"/>
</dbReference>
<dbReference type="SMART" id="SM00228">
    <property type="entry name" value="PDZ"/>
    <property type="match status" value="1"/>
</dbReference>
<evidence type="ECO:0000256" key="1">
    <source>
        <dbReference type="ARBA" id="ARBA00009179"/>
    </source>
</evidence>
<dbReference type="EMBL" id="AP025523">
    <property type="protein sequence ID" value="BDE04779.1"/>
    <property type="molecule type" value="Genomic_DNA"/>
</dbReference>
<name>A0AAN1XT49_UNVUL</name>
<dbReference type="SUPFAM" id="SSF50156">
    <property type="entry name" value="PDZ domain-like"/>
    <property type="match status" value="1"/>
</dbReference>
<dbReference type="Gene3D" id="3.30.750.44">
    <property type="match status" value="1"/>
</dbReference>
<dbReference type="InterPro" id="IPR004447">
    <property type="entry name" value="Peptidase_S41A"/>
</dbReference>
<dbReference type="Gene3D" id="3.90.226.10">
    <property type="entry name" value="2-enoyl-CoA Hydratase, Chain A, domain 1"/>
    <property type="match status" value="1"/>
</dbReference>
<feature type="domain" description="Tail specific protease" evidence="8">
    <location>
        <begin position="244"/>
        <end position="431"/>
    </location>
</feature>
<dbReference type="SMART" id="SM00245">
    <property type="entry name" value="TSPc"/>
    <property type="match status" value="1"/>
</dbReference>
<keyword evidence="10" id="KW-1185">Reference proteome</keyword>
<accession>A0AAN1XT49</accession>
<evidence type="ECO:0000259" key="7">
    <source>
        <dbReference type="SMART" id="SM00228"/>
    </source>
</evidence>
<dbReference type="InterPro" id="IPR029045">
    <property type="entry name" value="ClpP/crotonase-like_dom_sf"/>
</dbReference>
<dbReference type="RefSeq" id="WP_317995869.1">
    <property type="nucleotide sequence ID" value="NZ_AP025523.1"/>
</dbReference>
<proteinExistence type="inferred from homology"/>
<keyword evidence="4 5" id="KW-0720">Serine protease</keyword>
<evidence type="ECO:0000256" key="2">
    <source>
        <dbReference type="ARBA" id="ARBA00022670"/>
    </source>
</evidence>
<evidence type="ECO:0000313" key="9">
    <source>
        <dbReference type="EMBL" id="BDE04779.1"/>
    </source>
</evidence>
<dbReference type="CDD" id="cd06782">
    <property type="entry name" value="cpPDZ_CPP-like"/>
    <property type="match status" value="1"/>
</dbReference>
<dbReference type="InterPro" id="IPR005151">
    <property type="entry name" value="Tail-specific_protease"/>
</dbReference>
<dbReference type="AlphaFoldDB" id="A0AAN1XT49"/>
<reference evidence="9 10" key="1">
    <citation type="journal article" date="2022" name="ISME Commun">
        <title>Vulcanimicrobium alpinus gen. nov. sp. nov., the first cultivated representative of the candidate phylum 'Eremiobacterota', is a metabolically versatile aerobic anoxygenic phototroph.</title>
        <authorList>
            <person name="Yabe S."/>
            <person name="Muto K."/>
            <person name="Abe K."/>
            <person name="Yokota A."/>
            <person name="Staudigel H."/>
            <person name="Tebo B.M."/>
        </authorList>
    </citation>
    <scope>NUCLEOTIDE SEQUENCE [LARGE SCALE GENOMIC DNA]</scope>
    <source>
        <strain evidence="9 10">WC8-2</strain>
    </source>
</reference>
<dbReference type="InterPro" id="IPR036034">
    <property type="entry name" value="PDZ_sf"/>
</dbReference>
<feature type="chain" id="PRO_5042916379" evidence="6">
    <location>
        <begin position="23"/>
        <end position="476"/>
    </location>
</feature>
<comment type="similarity">
    <text evidence="1 5">Belongs to the peptidase S41A family.</text>
</comment>
<dbReference type="GO" id="GO:0006508">
    <property type="term" value="P:proteolysis"/>
    <property type="evidence" value="ECO:0007669"/>
    <property type="project" value="UniProtKB-KW"/>
</dbReference>
<evidence type="ECO:0000259" key="8">
    <source>
        <dbReference type="SMART" id="SM00245"/>
    </source>
</evidence>
<keyword evidence="2 5" id="KW-0645">Protease</keyword>
<dbReference type="Pfam" id="PF17820">
    <property type="entry name" value="PDZ_6"/>
    <property type="match status" value="1"/>
</dbReference>
<evidence type="ECO:0000256" key="5">
    <source>
        <dbReference type="RuleBase" id="RU004404"/>
    </source>
</evidence>
<dbReference type="NCBIfam" id="TIGR00225">
    <property type="entry name" value="prc"/>
    <property type="match status" value="1"/>
</dbReference>
<evidence type="ECO:0000256" key="4">
    <source>
        <dbReference type="ARBA" id="ARBA00022825"/>
    </source>
</evidence>
<evidence type="ECO:0000313" key="10">
    <source>
        <dbReference type="Proteomes" id="UP001317532"/>
    </source>
</evidence>
<keyword evidence="3 5" id="KW-0378">Hydrolase</keyword>
<feature type="signal peptide" evidence="6">
    <location>
        <begin position="1"/>
        <end position="22"/>
    </location>
</feature>
<dbReference type="PANTHER" id="PTHR32060">
    <property type="entry name" value="TAIL-SPECIFIC PROTEASE"/>
    <property type="match status" value="1"/>
</dbReference>
<dbReference type="GO" id="GO:0004175">
    <property type="term" value="F:endopeptidase activity"/>
    <property type="evidence" value="ECO:0007669"/>
    <property type="project" value="TreeGrafter"/>
</dbReference>
<evidence type="ECO:0000256" key="3">
    <source>
        <dbReference type="ARBA" id="ARBA00022801"/>
    </source>
</evidence>
<dbReference type="GO" id="GO:0007165">
    <property type="term" value="P:signal transduction"/>
    <property type="evidence" value="ECO:0007669"/>
    <property type="project" value="TreeGrafter"/>
</dbReference>
<sequence length="476" mass="49939">MNRLVPLALAALLGLATAPVPAATPAAVAMTQGQTQELIESYARLSSDFYKKVDAQAALDGARTSMIEYLKKKHVANPTLPQARAGGDDARTAEALQREVSTAVAAYAPKLEPADSLSGSTQITYAAITGVLSSVKDRYTVFLTPKEYAALNEGLDGTSFGGVGISYSIDDKTKFLHIENVILDGPSDKAGVLPEDAITAIDGKPVPALLEGATTVELQQKRVTQALRGDPGTRVRLTIQRAGKDLEPVTITRDTIHQPSVASKMLPGAVGYVDLSVFGQTTGAELSTALKRLDAQGAKAYVLDLRYNGGGYLNAAVDVASKFISNGPIVSVQSRAGTDTEYDAENTAIAPRPLAVLVNQYTASASEITAGAIQDAGVGTLVGVKTFGKGVVQTIFPMRDGSAVKITTARYFTPKGRDINSVGIEPEIRSELPKELKGIRMGDPKTDPQLMAALTYVNGRIAQTDGAARPAAATAH</sequence>
<dbReference type="InterPro" id="IPR001478">
    <property type="entry name" value="PDZ"/>
</dbReference>
<keyword evidence="6" id="KW-0732">Signal</keyword>
<protein>
    <submittedName>
        <fullName evidence="9">Peptidase</fullName>
    </submittedName>
</protein>
<dbReference type="CDD" id="cd07560">
    <property type="entry name" value="Peptidase_S41_CPP"/>
    <property type="match status" value="1"/>
</dbReference>
<dbReference type="Proteomes" id="UP001317532">
    <property type="component" value="Chromosome"/>
</dbReference>
<dbReference type="SUPFAM" id="SSF52096">
    <property type="entry name" value="ClpP/crotonase"/>
    <property type="match status" value="1"/>
</dbReference>
<organism evidence="9 10">
    <name type="scientific">Vulcanimicrobium alpinum</name>
    <dbReference type="NCBI Taxonomy" id="3016050"/>
    <lineage>
        <taxon>Bacteria</taxon>
        <taxon>Bacillati</taxon>
        <taxon>Vulcanimicrobiota</taxon>
        <taxon>Vulcanimicrobiia</taxon>
        <taxon>Vulcanimicrobiales</taxon>
        <taxon>Vulcanimicrobiaceae</taxon>
        <taxon>Vulcanimicrobium</taxon>
    </lineage>
</organism>
<dbReference type="Gene3D" id="2.30.42.10">
    <property type="match status" value="1"/>
</dbReference>
<dbReference type="Pfam" id="PF03572">
    <property type="entry name" value="Peptidase_S41"/>
    <property type="match status" value="1"/>
</dbReference>
<evidence type="ECO:0000256" key="6">
    <source>
        <dbReference type="SAM" id="SignalP"/>
    </source>
</evidence>
<gene>
    <name evidence="9" type="ORF">WPS_00550</name>
</gene>